<organism evidence="1 2">
    <name type="scientific">Cryptosporangium aurantiacum</name>
    <dbReference type="NCBI Taxonomy" id="134849"/>
    <lineage>
        <taxon>Bacteria</taxon>
        <taxon>Bacillati</taxon>
        <taxon>Actinomycetota</taxon>
        <taxon>Actinomycetes</taxon>
        <taxon>Cryptosporangiales</taxon>
        <taxon>Cryptosporangiaceae</taxon>
        <taxon>Cryptosporangium</taxon>
    </lineage>
</organism>
<dbReference type="AlphaFoldDB" id="A0A1M7RIG6"/>
<dbReference type="SUPFAM" id="SSF53335">
    <property type="entry name" value="S-adenosyl-L-methionine-dependent methyltransferases"/>
    <property type="match status" value="1"/>
</dbReference>
<sequence length="205" mass="22746">MATNDVPGTAGADYAERLQRLETARWKQVLDVQAPYRWNLRRLELGRTLDVGCGIGRNLSHLSDGKNPPPVGVDHNATSIELARERGFTAYTVDEFHSSPDAKPDSFDAILASHLVEHLLEPDAKAVLESYLPYLRSGGRVVFITPQEKGYTTDATHIRFSGFEEVSALARDVGLSVLKKYSFPFPRVAGKVFAYNEFVVVARKP</sequence>
<proteinExistence type="predicted"/>
<dbReference type="InterPro" id="IPR029063">
    <property type="entry name" value="SAM-dependent_MTases_sf"/>
</dbReference>
<keyword evidence="1" id="KW-0808">Transferase</keyword>
<accession>A0A1M7RIG6</accession>
<evidence type="ECO:0000313" key="1">
    <source>
        <dbReference type="EMBL" id="SHN46083.1"/>
    </source>
</evidence>
<dbReference type="Gene3D" id="3.40.50.150">
    <property type="entry name" value="Vaccinia Virus protein VP39"/>
    <property type="match status" value="1"/>
</dbReference>
<gene>
    <name evidence="1" type="ORF">SAMN05443668_113170</name>
</gene>
<dbReference type="STRING" id="134849.SAMN05443668_113170"/>
<name>A0A1M7RIG6_9ACTN</name>
<keyword evidence="2" id="KW-1185">Reference proteome</keyword>
<keyword evidence="1" id="KW-0489">Methyltransferase</keyword>
<dbReference type="EMBL" id="FRCS01000013">
    <property type="protein sequence ID" value="SHN46083.1"/>
    <property type="molecule type" value="Genomic_DNA"/>
</dbReference>
<dbReference type="PANTHER" id="PTHR43464">
    <property type="entry name" value="METHYLTRANSFERASE"/>
    <property type="match status" value="1"/>
</dbReference>
<reference evidence="1 2" key="1">
    <citation type="submission" date="2016-11" db="EMBL/GenBank/DDBJ databases">
        <authorList>
            <person name="Jaros S."/>
            <person name="Januszkiewicz K."/>
            <person name="Wedrychowicz H."/>
        </authorList>
    </citation>
    <scope>NUCLEOTIDE SEQUENCE [LARGE SCALE GENOMIC DNA]</scope>
    <source>
        <strain evidence="1 2">DSM 46144</strain>
    </source>
</reference>
<dbReference type="GO" id="GO:0008168">
    <property type="term" value="F:methyltransferase activity"/>
    <property type="evidence" value="ECO:0007669"/>
    <property type="project" value="UniProtKB-KW"/>
</dbReference>
<dbReference type="Pfam" id="PF13489">
    <property type="entry name" value="Methyltransf_23"/>
    <property type="match status" value="1"/>
</dbReference>
<dbReference type="CDD" id="cd02440">
    <property type="entry name" value="AdoMet_MTases"/>
    <property type="match status" value="1"/>
</dbReference>
<evidence type="ECO:0000313" key="2">
    <source>
        <dbReference type="Proteomes" id="UP000184440"/>
    </source>
</evidence>
<protein>
    <submittedName>
        <fullName evidence="1">Methyltransferase domain-containing protein</fullName>
    </submittedName>
</protein>
<dbReference type="GO" id="GO:0032259">
    <property type="term" value="P:methylation"/>
    <property type="evidence" value="ECO:0007669"/>
    <property type="project" value="UniProtKB-KW"/>
</dbReference>
<dbReference type="Proteomes" id="UP000184440">
    <property type="component" value="Unassembled WGS sequence"/>
</dbReference>
<dbReference type="RefSeq" id="WP_218617926.1">
    <property type="nucleotide sequence ID" value="NZ_FRCS01000013.1"/>
</dbReference>